<dbReference type="InterPro" id="IPR003607">
    <property type="entry name" value="HD/PDEase_dom"/>
</dbReference>
<sequence>MAEEPDQLATPPARPGPGPSRLLAEVMCTAGERRQTTPAGWEAELGSPAALETLVHLLAVSQEGWQAGHINRVEYLAVRLAAAAGLPPEEVEAVRWGAALHDIGKARVPREILQKPGPLDPPEYAVILQHPVWGVELLADLPCLPLPTVDAVCCHHERWDGAGYPLGLQQQAIPLSARIVSVADVFDALTSTRPYKAAWSCEKAALYLLEQGGQQFDPHLTHLFVVEVLGLGQLAGHGGDPARQ</sequence>
<dbReference type="Pfam" id="PF13487">
    <property type="entry name" value="HD_5"/>
    <property type="match status" value="1"/>
</dbReference>
<evidence type="ECO:0000313" key="5">
    <source>
        <dbReference type="Proteomes" id="UP000536909"/>
    </source>
</evidence>
<name>A0ABR6N1N8_9DEIO</name>
<dbReference type="Proteomes" id="UP000536909">
    <property type="component" value="Unassembled WGS sequence"/>
</dbReference>
<dbReference type="SMART" id="SM00471">
    <property type="entry name" value="HDc"/>
    <property type="match status" value="1"/>
</dbReference>
<evidence type="ECO:0000259" key="2">
    <source>
        <dbReference type="PROSITE" id="PS51831"/>
    </source>
</evidence>
<dbReference type="PANTHER" id="PTHR45228:SF1">
    <property type="entry name" value="CYCLIC DI-GMP PHOSPHODIESTERASE TM_0186"/>
    <property type="match status" value="1"/>
</dbReference>
<evidence type="ECO:0000313" key="4">
    <source>
        <dbReference type="EMBL" id="MBB5297401.1"/>
    </source>
</evidence>
<feature type="domain" description="HD-GYP" evidence="3">
    <location>
        <begin position="44"/>
        <end position="240"/>
    </location>
</feature>
<dbReference type="CDD" id="cd00077">
    <property type="entry name" value="HDc"/>
    <property type="match status" value="1"/>
</dbReference>
<evidence type="ECO:0000259" key="3">
    <source>
        <dbReference type="PROSITE" id="PS51832"/>
    </source>
</evidence>
<gene>
    <name evidence="4" type="ORF">HNQ10_004274</name>
</gene>
<feature type="domain" description="HD" evidence="2">
    <location>
        <begin position="66"/>
        <end position="189"/>
    </location>
</feature>
<feature type="region of interest" description="Disordered" evidence="1">
    <location>
        <begin position="1"/>
        <end position="20"/>
    </location>
</feature>
<evidence type="ECO:0000256" key="1">
    <source>
        <dbReference type="SAM" id="MobiDB-lite"/>
    </source>
</evidence>
<dbReference type="SUPFAM" id="SSF109604">
    <property type="entry name" value="HD-domain/PDEase-like"/>
    <property type="match status" value="1"/>
</dbReference>
<dbReference type="RefSeq" id="WP_241687160.1">
    <property type="nucleotide sequence ID" value="NZ_BSUI01000031.1"/>
</dbReference>
<proteinExistence type="predicted"/>
<comment type="caution">
    <text evidence="4">The sequence shown here is derived from an EMBL/GenBank/DDBJ whole genome shotgun (WGS) entry which is preliminary data.</text>
</comment>
<accession>A0ABR6N1N8</accession>
<dbReference type="InterPro" id="IPR037522">
    <property type="entry name" value="HD_GYP_dom"/>
</dbReference>
<reference evidence="4 5" key="1">
    <citation type="submission" date="2020-08" db="EMBL/GenBank/DDBJ databases">
        <title>Genomic Encyclopedia of Type Strains, Phase IV (KMG-IV): sequencing the most valuable type-strain genomes for metagenomic binning, comparative biology and taxonomic classification.</title>
        <authorList>
            <person name="Goeker M."/>
        </authorList>
    </citation>
    <scope>NUCLEOTIDE SEQUENCE [LARGE SCALE GENOMIC DNA]</scope>
    <source>
        <strain evidence="4 5">DSM 105434</strain>
    </source>
</reference>
<dbReference type="PROSITE" id="PS51831">
    <property type="entry name" value="HD"/>
    <property type="match status" value="1"/>
</dbReference>
<dbReference type="InterPro" id="IPR006675">
    <property type="entry name" value="HDIG_dom"/>
</dbReference>
<protein>
    <submittedName>
        <fullName evidence="4">Nucleotidyltransferase with HDIG domain</fullName>
    </submittedName>
</protein>
<dbReference type="InterPro" id="IPR052020">
    <property type="entry name" value="Cyclic_di-GMP/3'3'-cGAMP_PDE"/>
</dbReference>
<dbReference type="EMBL" id="JACHFV010000024">
    <property type="protein sequence ID" value="MBB5297401.1"/>
    <property type="molecule type" value="Genomic_DNA"/>
</dbReference>
<dbReference type="PROSITE" id="PS51832">
    <property type="entry name" value="HD_GYP"/>
    <property type="match status" value="1"/>
</dbReference>
<dbReference type="InterPro" id="IPR006674">
    <property type="entry name" value="HD_domain"/>
</dbReference>
<keyword evidence="5" id="KW-1185">Reference proteome</keyword>
<dbReference type="PANTHER" id="PTHR45228">
    <property type="entry name" value="CYCLIC DI-GMP PHOSPHODIESTERASE TM_0186-RELATED"/>
    <property type="match status" value="1"/>
</dbReference>
<dbReference type="NCBIfam" id="TIGR00277">
    <property type="entry name" value="HDIG"/>
    <property type="match status" value="1"/>
</dbReference>
<organism evidence="4 5">
    <name type="scientific">Deinococcus metallilatus</name>
    <dbReference type="NCBI Taxonomy" id="1211322"/>
    <lineage>
        <taxon>Bacteria</taxon>
        <taxon>Thermotogati</taxon>
        <taxon>Deinococcota</taxon>
        <taxon>Deinococci</taxon>
        <taxon>Deinococcales</taxon>
        <taxon>Deinococcaceae</taxon>
        <taxon>Deinococcus</taxon>
    </lineage>
</organism>
<dbReference type="Gene3D" id="1.10.3210.10">
    <property type="entry name" value="Hypothetical protein af1432"/>
    <property type="match status" value="1"/>
</dbReference>